<evidence type="ECO:0000313" key="8">
    <source>
        <dbReference type="EMBL" id="GAU38095.1"/>
    </source>
</evidence>
<protein>
    <recommendedName>
        <fullName evidence="7">PHD-type domain-containing protein</fullName>
    </recommendedName>
</protein>
<dbReference type="OrthoDB" id="1428361at2759"/>
<accession>A0A2Z6NQE1</accession>
<evidence type="ECO:0000256" key="5">
    <source>
        <dbReference type="PROSITE-ProRule" id="PRU00146"/>
    </source>
</evidence>
<dbReference type="EMBL" id="DF973701">
    <property type="protein sequence ID" value="GAU38095.1"/>
    <property type="molecule type" value="Genomic_DNA"/>
</dbReference>
<evidence type="ECO:0000259" key="7">
    <source>
        <dbReference type="PROSITE" id="PS50016"/>
    </source>
</evidence>
<evidence type="ECO:0000256" key="1">
    <source>
        <dbReference type="ARBA" id="ARBA00004123"/>
    </source>
</evidence>
<evidence type="ECO:0000256" key="2">
    <source>
        <dbReference type="ARBA" id="ARBA00022723"/>
    </source>
</evidence>
<keyword evidence="4" id="KW-0862">Zinc</keyword>
<dbReference type="PANTHER" id="PTHR45915">
    <property type="entry name" value="TRANSCRIPTION INTERMEDIARY FACTOR"/>
    <property type="match status" value="1"/>
</dbReference>
<name>A0A2Z6NQE1_TRISU</name>
<dbReference type="InterPro" id="IPR019786">
    <property type="entry name" value="Zinc_finger_PHD-type_CS"/>
</dbReference>
<keyword evidence="9" id="KW-1185">Reference proteome</keyword>
<dbReference type="GO" id="GO:0008270">
    <property type="term" value="F:zinc ion binding"/>
    <property type="evidence" value="ECO:0007669"/>
    <property type="project" value="UniProtKB-KW"/>
</dbReference>
<proteinExistence type="predicted"/>
<dbReference type="GO" id="GO:0000785">
    <property type="term" value="C:chromatin"/>
    <property type="evidence" value="ECO:0007669"/>
    <property type="project" value="TreeGrafter"/>
</dbReference>
<feature type="region of interest" description="Disordered" evidence="6">
    <location>
        <begin position="1"/>
        <end position="27"/>
    </location>
</feature>
<dbReference type="Pfam" id="PF00628">
    <property type="entry name" value="PHD"/>
    <property type="match status" value="1"/>
</dbReference>
<feature type="domain" description="PHD-type" evidence="7">
    <location>
        <begin position="56"/>
        <end position="106"/>
    </location>
</feature>
<dbReference type="SMART" id="SM00249">
    <property type="entry name" value="PHD"/>
    <property type="match status" value="1"/>
</dbReference>
<keyword evidence="3 5" id="KW-0863">Zinc-finger</keyword>
<evidence type="ECO:0000313" key="9">
    <source>
        <dbReference type="Proteomes" id="UP000242715"/>
    </source>
</evidence>
<dbReference type="InterPro" id="IPR019787">
    <property type="entry name" value="Znf_PHD-finger"/>
</dbReference>
<dbReference type="PROSITE" id="PS50016">
    <property type="entry name" value="ZF_PHD_2"/>
    <property type="match status" value="1"/>
</dbReference>
<dbReference type="InterPro" id="IPR013083">
    <property type="entry name" value="Znf_RING/FYVE/PHD"/>
</dbReference>
<dbReference type="PANTHER" id="PTHR45915:SF2">
    <property type="entry name" value="TOUTATIS, ISOFORM E"/>
    <property type="match status" value="1"/>
</dbReference>
<evidence type="ECO:0000256" key="6">
    <source>
        <dbReference type="SAM" id="MobiDB-lite"/>
    </source>
</evidence>
<dbReference type="InterPro" id="IPR011011">
    <property type="entry name" value="Znf_FYVE_PHD"/>
</dbReference>
<evidence type="ECO:0000256" key="4">
    <source>
        <dbReference type="ARBA" id="ARBA00022833"/>
    </source>
</evidence>
<evidence type="ECO:0000256" key="3">
    <source>
        <dbReference type="ARBA" id="ARBA00022771"/>
    </source>
</evidence>
<dbReference type="Proteomes" id="UP000242715">
    <property type="component" value="Unassembled WGS sequence"/>
</dbReference>
<gene>
    <name evidence="8" type="ORF">TSUD_318890</name>
</gene>
<keyword evidence="2" id="KW-0479">Metal-binding</keyword>
<dbReference type="Gene3D" id="3.30.40.10">
    <property type="entry name" value="Zinc/RING finger domain, C3HC4 (zinc finger)"/>
    <property type="match status" value="1"/>
</dbReference>
<feature type="compositionally biased region" description="Polar residues" evidence="6">
    <location>
        <begin position="1"/>
        <end position="13"/>
    </location>
</feature>
<feature type="compositionally biased region" description="Basic residues" evidence="6">
    <location>
        <begin position="18"/>
        <end position="27"/>
    </location>
</feature>
<organism evidence="8 9">
    <name type="scientific">Trifolium subterraneum</name>
    <name type="common">Subterranean clover</name>
    <dbReference type="NCBI Taxonomy" id="3900"/>
    <lineage>
        <taxon>Eukaryota</taxon>
        <taxon>Viridiplantae</taxon>
        <taxon>Streptophyta</taxon>
        <taxon>Embryophyta</taxon>
        <taxon>Tracheophyta</taxon>
        <taxon>Spermatophyta</taxon>
        <taxon>Magnoliopsida</taxon>
        <taxon>eudicotyledons</taxon>
        <taxon>Gunneridae</taxon>
        <taxon>Pentapetalae</taxon>
        <taxon>rosids</taxon>
        <taxon>fabids</taxon>
        <taxon>Fabales</taxon>
        <taxon>Fabaceae</taxon>
        <taxon>Papilionoideae</taxon>
        <taxon>50 kb inversion clade</taxon>
        <taxon>NPAAA clade</taxon>
        <taxon>Hologalegina</taxon>
        <taxon>IRL clade</taxon>
        <taxon>Trifolieae</taxon>
        <taxon>Trifolium</taxon>
    </lineage>
</organism>
<comment type="subcellular location">
    <subcellularLocation>
        <location evidence="1">Nucleus</location>
    </subcellularLocation>
</comment>
<dbReference type="SUPFAM" id="SSF57903">
    <property type="entry name" value="FYVE/PHD zinc finger"/>
    <property type="match status" value="1"/>
</dbReference>
<dbReference type="AlphaFoldDB" id="A0A2Z6NQE1"/>
<dbReference type="PROSITE" id="PS01359">
    <property type="entry name" value="ZF_PHD_1"/>
    <property type="match status" value="1"/>
</dbReference>
<dbReference type="InterPro" id="IPR001965">
    <property type="entry name" value="Znf_PHD"/>
</dbReference>
<reference evidence="9" key="1">
    <citation type="journal article" date="2017" name="Front. Plant Sci.">
        <title>Climate Clever Clovers: New Paradigm to Reduce the Environmental Footprint of Ruminants by Breeding Low Methanogenic Forages Utilizing Haplotype Variation.</title>
        <authorList>
            <person name="Kaur P."/>
            <person name="Appels R."/>
            <person name="Bayer P.E."/>
            <person name="Keeble-Gagnere G."/>
            <person name="Wang J."/>
            <person name="Hirakawa H."/>
            <person name="Shirasawa K."/>
            <person name="Vercoe P."/>
            <person name="Stefanova K."/>
            <person name="Durmic Z."/>
            <person name="Nichols P."/>
            <person name="Revell C."/>
            <person name="Isobe S.N."/>
            <person name="Edwards D."/>
            <person name="Erskine W."/>
        </authorList>
    </citation>
    <scope>NUCLEOTIDE SEQUENCE [LARGE SCALE GENOMIC DNA]</scope>
    <source>
        <strain evidence="9">cv. Daliak</strain>
    </source>
</reference>
<dbReference type="GO" id="GO:0005634">
    <property type="term" value="C:nucleus"/>
    <property type="evidence" value="ECO:0007669"/>
    <property type="project" value="UniProtKB-SubCell"/>
</dbReference>
<sequence>MAPETSSPSSSKLASFIHRTHTPHGLKKLRPKKYRTMTDIMARARYAVVEKEDYGGIICEQCGSGDNSEELLLCDKCDNGFHMKCVRPIVVRIPIGTWICPKCSGTKKVTSKRFTDSLNF</sequence>